<dbReference type="InterPro" id="IPR010994">
    <property type="entry name" value="RuvA_2-like"/>
</dbReference>
<evidence type="ECO:0000256" key="5">
    <source>
        <dbReference type="ARBA" id="ARBA00023054"/>
    </source>
</evidence>
<evidence type="ECO:0000256" key="4">
    <source>
        <dbReference type="ARBA" id="ARBA00022840"/>
    </source>
</evidence>
<dbReference type="RefSeq" id="XP_017870861.1">
    <property type="nucleotide sequence ID" value="XM_018015372.1"/>
</dbReference>
<dbReference type="InterPro" id="IPR027640">
    <property type="entry name" value="Kinesin-like_fam"/>
</dbReference>
<evidence type="ECO:0000259" key="10">
    <source>
        <dbReference type="PROSITE" id="PS50067"/>
    </source>
</evidence>
<keyword evidence="2" id="KW-0963">Cytoplasm</keyword>
<feature type="compositionally biased region" description="Polar residues" evidence="9">
    <location>
        <begin position="346"/>
        <end position="356"/>
    </location>
</feature>
<dbReference type="InterPro" id="IPR036961">
    <property type="entry name" value="Kinesin_motor_dom_sf"/>
</dbReference>
<evidence type="ECO:0000313" key="11">
    <source>
        <dbReference type="Proteomes" id="UP000694904"/>
    </source>
</evidence>
<dbReference type="SUPFAM" id="SSF52540">
    <property type="entry name" value="P-loop containing nucleoside triphosphate hydrolases"/>
    <property type="match status" value="1"/>
</dbReference>
<dbReference type="SMART" id="SM00129">
    <property type="entry name" value="KISc"/>
    <property type="match status" value="1"/>
</dbReference>
<feature type="domain" description="Kinesin motor" evidence="10">
    <location>
        <begin position="8"/>
        <end position="327"/>
    </location>
</feature>
<dbReference type="PANTHER" id="PTHR47969">
    <property type="entry name" value="CHROMOSOME-ASSOCIATED KINESIN KIF4A-RELATED"/>
    <property type="match status" value="1"/>
</dbReference>
<reference evidence="11" key="1">
    <citation type="journal article" date="1997" name="Nucleic Acids Res.">
        <title>tRNAscan-SE: a program for improved detection of transfer RNA genes in genomic sequence.</title>
        <authorList>
            <person name="Lowe T.M."/>
            <person name="Eddy S.R."/>
        </authorList>
    </citation>
    <scope>NUCLEOTIDE SEQUENCE [LARGE SCALE GENOMIC DNA]</scope>
</reference>
<dbReference type="Gene3D" id="1.10.150.280">
    <property type="entry name" value="AF1531-like domain"/>
    <property type="match status" value="1"/>
</dbReference>
<dbReference type="PRINTS" id="PR00380">
    <property type="entry name" value="KINESINHEAVY"/>
</dbReference>
<dbReference type="GeneID" id="108619067"/>
<keyword evidence="7 8" id="KW-0505">Motor protein</keyword>
<comment type="subcellular location">
    <subcellularLocation>
        <location evidence="1">Cytoplasm</location>
        <location evidence="1">Cytoskeleton</location>
    </subcellularLocation>
</comment>
<dbReference type="PANTHER" id="PTHR47969:SF15">
    <property type="entry name" value="CHROMOSOME-ASSOCIATED KINESIN KIF4A-RELATED"/>
    <property type="match status" value="1"/>
</dbReference>
<evidence type="ECO:0000256" key="7">
    <source>
        <dbReference type="PROSITE-ProRule" id="PRU00283"/>
    </source>
</evidence>
<feature type="binding site" evidence="7">
    <location>
        <begin position="90"/>
        <end position="97"/>
    </location>
    <ligand>
        <name>ATP</name>
        <dbReference type="ChEBI" id="CHEBI:30616"/>
    </ligand>
</feature>
<keyword evidence="6" id="KW-0206">Cytoskeleton</keyword>
<feature type="compositionally biased region" description="Basic and acidic residues" evidence="9">
    <location>
        <begin position="588"/>
        <end position="603"/>
    </location>
</feature>
<keyword evidence="5" id="KW-0175">Coiled coil</keyword>
<evidence type="ECO:0000256" key="8">
    <source>
        <dbReference type="RuleBase" id="RU000394"/>
    </source>
</evidence>
<keyword evidence="4 7" id="KW-0067">ATP-binding</keyword>
<evidence type="ECO:0000256" key="2">
    <source>
        <dbReference type="ARBA" id="ARBA00022490"/>
    </source>
</evidence>
<organism evidence="11 12">
    <name type="scientific">Drosophila arizonae</name>
    <name type="common">Fruit fly</name>
    <dbReference type="NCBI Taxonomy" id="7263"/>
    <lineage>
        <taxon>Eukaryota</taxon>
        <taxon>Metazoa</taxon>
        <taxon>Ecdysozoa</taxon>
        <taxon>Arthropoda</taxon>
        <taxon>Hexapoda</taxon>
        <taxon>Insecta</taxon>
        <taxon>Pterygota</taxon>
        <taxon>Neoptera</taxon>
        <taxon>Endopterygota</taxon>
        <taxon>Diptera</taxon>
        <taxon>Brachycera</taxon>
        <taxon>Muscomorpha</taxon>
        <taxon>Ephydroidea</taxon>
        <taxon>Drosophilidae</taxon>
        <taxon>Drosophila</taxon>
    </lineage>
</organism>
<dbReference type="InterPro" id="IPR001752">
    <property type="entry name" value="Kinesin_motor_dom"/>
</dbReference>
<dbReference type="InterPro" id="IPR019821">
    <property type="entry name" value="Kinesin_motor_CS"/>
</dbReference>
<reference evidence="11" key="2">
    <citation type="journal article" date="2016" name="G3 (Bethesda)">
        <title>Genome Evolution in Three Species of Cactophilic Drosophila.</title>
        <authorList>
            <person name="Sanchez-Flores A."/>
            <person name="Penazola F."/>
            <person name="Carpinteyro-Ponce J."/>
            <person name="Nazario-Yepiz N."/>
            <person name="Abreu-Goodger C."/>
            <person name="Machado C.A."/>
            <person name="Markow T.A."/>
        </authorList>
    </citation>
    <scope>NUCLEOTIDE SEQUENCE [LARGE SCALE GENOMIC DNA]</scope>
</reference>
<dbReference type="Gene3D" id="3.40.850.10">
    <property type="entry name" value="Kinesin motor domain"/>
    <property type="match status" value="1"/>
</dbReference>
<evidence type="ECO:0000256" key="9">
    <source>
        <dbReference type="SAM" id="MobiDB-lite"/>
    </source>
</evidence>
<dbReference type="SUPFAM" id="SSF47781">
    <property type="entry name" value="RuvA domain 2-like"/>
    <property type="match status" value="1"/>
</dbReference>
<dbReference type="Pfam" id="PF12836">
    <property type="entry name" value="HHH_3"/>
    <property type="match status" value="1"/>
</dbReference>
<comment type="similarity">
    <text evidence="7 8">Belongs to the TRAFAC class myosin-kinesin ATPase superfamily. Kinesin family.</text>
</comment>
<evidence type="ECO:0000256" key="1">
    <source>
        <dbReference type="ARBA" id="ARBA00004245"/>
    </source>
</evidence>
<accession>A0ABM1PUH5</accession>
<feature type="region of interest" description="Disordered" evidence="9">
    <location>
        <begin position="337"/>
        <end position="356"/>
    </location>
</feature>
<reference evidence="12" key="3">
    <citation type="submission" date="2025-08" db="UniProtKB">
        <authorList>
            <consortium name="RefSeq"/>
        </authorList>
    </citation>
    <scope>IDENTIFICATION</scope>
    <source>
        <tissue evidence="12">Whole organism</tissue>
    </source>
</reference>
<dbReference type="InterPro" id="IPR027417">
    <property type="entry name" value="P-loop_NTPase"/>
</dbReference>
<evidence type="ECO:0000256" key="6">
    <source>
        <dbReference type="ARBA" id="ARBA00023212"/>
    </source>
</evidence>
<keyword evidence="8" id="KW-0493">Microtubule</keyword>
<dbReference type="Proteomes" id="UP000694904">
    <property type="component" value="Chromosome X"/>
</dbReference>
<gene>
    <name evidence="12" type="primary">LOC108619067</name>
</gene>
<dbReference type="Pfam" id="PF00225">
    <property type="entry name" value="Kinesin"/>
    <property type="match status" value="1"/>
</dbReference>
<dbReference type="CDD" id="cd00106">
    <property type="entry name" value="KISc"/>
    <property type="match status" value="1"/>
</dbReference>
<keyword evidence="11" id="KW-1185">Reference proteome</keyword>
<feature type="region of interest" description="Disordered" evidence="9">
    <location>
        <begin position="453"/>
        <end position="473"/>
    </location>
</feature>
<evidence type="ECO:0000313" key="12">
    <source>
        <dbReference type="RefSeq" id="XP_017870861.1"/>
    </source>
</evidence>
<feature type="compositionally biased region" description="Polar residues" evidence="9">
    <location>
        <begin position="378"/>
        <end position="390"/>
    </location>
</feature>
<evidence type="ECO:0000256" key="3">
    <source>
        <dbReference type="ARBA" id="ARBA00022741"/>
    </source>
</evidence>
<name>A0ABM1PUH5_DROAR</name>
<feature type="region of interest" description="Disordered" evidence="9">
    <location>
        <begin position="364"/>
        <end position="425"/>
    </location>
</feature>
<dbReference type="PROSITE" id="PS50067">
    <property type="entry name" value="KINESIN_MOTOR_2"/>
    <property type="match status" value="1"/>
</dbReference>
<protein>
    <recommendedName>
        <fullName evidence="8">Kinesin-like protein</fullName>
    </recommendedName>
</protein>
<feature type="region of interest" description="Disordered" evidence="9">
    <location>
        <begin position="563"/>
        <end position="608"/>
    </location>
</feature>
<proteinExistence type="inferred from homology"/>
<dbReference type="PROSITE" id="PS00411">
    <property type="entry name" value="KINESIN_MOTOR_1"/>
    <property type="match status" value="1"/>
</dbReference>
<keyword evidence="3 7" id="KW-0547">Nucleotide-binding</keyword>
<sequence length="707" mass="77800">MNINMKESVVVAVREAPYRNTGMQGINDIERSVLEFSRECPKAVIVDGTVYSFDHSFDSKVSQEQLYRTLIHPLVLKALAGYDCTAMAYGQTGTGKSYSMGMSAERMSEEHVGIVPRCLKDILKYMNINDQKENHAAMGEVFASFIEVYNEKAYDLLAVDVNEPLTSRTHPRFTGGTCMPMKSQKDLLQILMLGTKNRHVRATNMNNNSSRSHAIVTIHIQQGFQHSRLNIIDLAGSESVRRTGNEGVARAEGVFINMGLMGINKVMASLSAGRSLIPYRESILTTVLQASLNSQCSLTLLVCISPHASDLNETLSTIRFAKNAKQMKITPQLSQQIQQMQEMHQNRSSAQTTSNQSITQNLGRLLPNSVNIRRRPPLSSNPGARNSFSISIPPGAQPNSRKRARRAQNALLSSSDESDTGVAPTGVISPTVAEFLKLKKEYAELQRGLRELREQRAQPEVQAEEPPLAAERPQPSQLTFREFNSDLSSIAEEGDAIPPPPFRIFTSSPTIYNNQNAGLLRMSGVSSAPTASSSGAAVAAAEPMPGRLSTRLNSRQAQLIQDITNGQDQRPLRRSSRIASQSGGPPTERNEPAERTEGNERAEGPSQLRATSALAAIGERFTMDSTVGSQRARLSKHRAELLSLLNTASVKDLQALPQIGPKTAMALIMQRSVLGHFRNWKQVEKLPIWKDISWSRFAKAVCIEIDP</sequence>